<name>A0A9P4K3B8_9PLEO</name>
<evidence type="ECO:0000313" key="3">
    <source>
        <dbReference type="EMBL" id="KAF2261346.1"/>
    </source>
</evidence>
<accession>A0A9P4K3B8</accession>
<feature type="transmembrane region" description="Helical" evidence="1">
    <location>
        <begin position="140"/>
        <end position="159"/>
    </location>
</feature>
<evidence type="ECO:0000259" key="2">
    <source>
        <dbReference type="Pfam" id="PF20684"/>
    </source>
</evidence>
<keyword evidence="1" id="KW-0812">Transmembrane</keyword>
<protein>
    <recommendedName>
        <fullName evidence="2">Rhodopsin domain-containing protein</fullName>
    </recommendedName>
</protein>
<dbReference type="InterPro" id="IPR049326">
    <property type="entry name" value="Rhodopsin_dom_fungi"/>
</dbReference>
<gene>
    <name evidence="3" type="ORF">CC78DRAFT_521904</name>
</gene>
<dbReference type="PANTHER" id="PTHR39614">
    <property type="entry name" value="INTEGRAL MEMBRANE PROTEIN"/>
    <property type="match status" value="1"/>
</dbReference>
<feature type="domain" description="Rhodopsin" evidence="2">
    <location>
        <begin position="51"/>
        <end position="278"/>
    </location>
</feature>
<dbReference type="EMBL" id="ML986659">
    <property type="protein sequence ID" value="KAF2261346.1"/>
    <property type="molecule type" value="Genomic_DNA"/>
</dbReference>
<evidence type="ECO:0000313" key="4">
    <source>
        <dbReference type="Proteomes" id="UP000800093"/>
    </source>
</evidence>
<dbReference type="PANTHER" id="PTHR39614:SF2">
    <property type="entry name" value="INTEGRAL MEMBRANE PROTEIN"/>
    <property type="match status" value="1"/>
</dbReference>
<dbReference type="AlphaFoldDB" id="A0A9P4K3B8"/>
<comment type="caution">
    <text evidence="3">The sequence shown here is derived from an EMBL/GenBank/DDBJ whole genome shotgun (WGS) entry which is preliminary data.</text>
</comment>
<feature type="transmembrane region" description="Helical" evidence="1">
    <location>
        <begin position="31"/>
        <end position="52"/>
    </location>
</feature>
<keyword evidence="4" id="KW-1185">Reference proteome</keyword>
<reference evidence="4" key="1">
    <citation type="journal article" date="2020" name="Stud. Mycol.">
        <title>101 Dothideomycetes genomes: A test case for predicting lifestyles and emergence of pathogens.</title>
        <authorList>
            <person name="Haridas S."/>
            <person name="Albert R."/>
            <person name="Binder M."/>
            <person name="Bloem J."/>
            <person name="LaButti K."/>
            <person name="Salamov A."/>
            <person name="Andreopoulos B."/>
            <person name="Baker S."/>
            <person name="Barry K."/>
            <person name="Bills G."/>
            <person name="Bluhm B."/>
            <person name="Cannon C."/>
            <person name="Castanera R."/>
            <person name="Culley D."/>
            <person name="Daum C."/>
            <person name="Ezra D."/>
            <person name="Gonzalez J."/>
            <person name="Henrissat B."/>
            <person name="Kuo A."/>
            <person name="Liang C."/>
            <person name="Lipzen A."/>
            <person name="Lutzoni F."/>
            <person name="Magnuson J."/>
            <person name="Mondo S."/>
            <person name="Nolan M."/>
            <person name="Ohm R."/>
            <person name="Pangilinan J."/>
            <person name="Park H.-J."/>
            <person name="Ramirez L."/>
            <person name="Alfaro M."/>
            <person name="Sun H."/>
            <person name="Tritt A."/>
            <person name="Yoshinaga Y."/>
            <person name="Zwiers L.-H."/>
            <person name="Turgeon B."/>
            <person name="Goodwin S."/>
            <person name="Spatafora J."/>
            <person name="Crous P."/>
            <person name="Grigoriev I."/>
        </authorList>
    </citation>
    <scope>NUCLEOTIDE SEQUENCE [LARGE SCALE GENOMIC DNA]</scope>
    <source>
        <strain evidence="4">CBS 304.66</strain>
    </source>
</reference>
<keyword evidence="1" id="KW-1133">Transmembrane helix</keyword>
<feature type="transmembrane region" description="Helical" evidence="1">
    <location>
        <begin position="179"/>
        <end position="204"/>
    </location>
</feature>
<feature type="transmembrane region" description="Helical" evidence="1">
    <location>
        <begin position="64"/>
        <end position="81"/>
    </location>
</feature>
<feature type="transmembrane region" description="Helical" evidence="1">
    <location>
        <begin position="216"/>
        <end position="234"/>
    </location>
</feature>
<dbReference type="Proteomes" id="UP000800093">
    <property type="component" value="Unassembled WGS sequence"/>
</dbReference>
<keyword evidence="1" id="KW-0472">Membrane</keyword>
<dbReference type="OrthoDB" id="3918601at2759"/>
<sequence length="381" mass="41734">MDPAETEPMVVPWDTSVGNRFAPYTPNNHSAVLWIVALLGLVYVVGVLLIRVWIKIKVLGFDDWFIAISTVVGVGQSITMLKGLGKGLGQRPVSDSDEVSAAKLVFASRVLLLISLYLAKCSSVFLLRRLFVRHDRGNSLICDLSLGFTILCGIAAVFAGNVGCPSSSALSNHCDGQIMRWSIVTGLDVITEVVALILPPYLVWQLQMKSTYKLRVIAAFCFRAGTIVFSVIYLNSWVHYSNGAPSPFNILPVLIWQQVLLAWSLISATIPNLKAFLQSLSTNWGIDWGYTTHAYGTNGTFELSEIKRSTHTASRTESEAPYAAEARTNGTKFKTEVTTNEFDRGHRTENGSVGSGGSQDLIIRKDTQVVVETHRAGTSLF</sequence>
<dbReference type="Pfam" id="PF20684">
    <property type="entry name" value="Fung_rhodopsin"/>
    <property type="match status" value="1"/>
</dbReference>
<proteinExistence type="predicted"/>
<evidence type="ECO:0000256" key="1">
    <source>
        <dbReference type="SAM" id="Phobius"/>
    </source>
</evidence>
<feature type="transmembrane region" description="Helical" evidence="1">
    <location>
        <begin position="101"/>
        <end position="119"/>
    </location>
</feature>
<organism evidence="3 4">
    <name type="scientific">Lojkania enalia</name>
    <dbReference type="NCBI Taxonomy" id="147567"/>
    <lineage>
        <taxon>Eukaryota</taxon>
        <taxon>Fungi</taxon>
        <taxon>Dikarya</taxon>
        <taxon>Ascomycota</taxon>
        <taxon>Pezizomycotina</taxon>
        <taxon>Dothideomycetes</taxon>
        <taxon>Pleosporomycetidae</taxon>
        <taxon>Pleosporales</taxon>
        <taxon>Pleosporales incertae sedis</taxon>
        <taxon>Lojkania</taxon>
    </lineage>
</organism>
<feature type="transmembrane region" description="Helical" evidence="1">
    <location>
        <begin position="254"/>
        <end position="273"/>
    </location>
</feature>